<proteinExistence type="predicted"/>
<dbReference type="Proteomes" id="UP000295050">
    <property type="component" value="Unassembled WGS sequence"/>
</dbReference>
<name>A0A4R2RNI8_9RHOB</name>
<gene>
    <name evidence="1" type="ORF">EV663_10579</name>
</gene>
<dbReference type="AlphaFoldDB" id="A0A4R2RNI8"/>
<comment type="caution">
    <text evidence="1">The sequence shown here is derived from an EMBL/GenBank/DDBJ whole genome shotgun (WGS) entry which is preliminary data.</text>
</comment>
<dbReference type="EMBL" id="SLXU01000005">
    <property type="protein sequence ID" value="TCP61361.1"/>
    <property type="molecule type" value="Genomic_DNA"/>
</dbReference>
<evidence type="ECO:0000313" key="2">
    <source>
        <dbReference type="Proteomes" id="UP000295050"/>
    </source>
</evidence>
<evidence type="ECO:0000313" key="1">
    <source>
        <dbReference type="EMBL" id="TCP61361.1"/>
    </source>
</evidence>
<sequence length="105" mass="11633">MISTSIMLAAGAGACASGLAAALGVRLWLLRFEQRFGQIEKRMVIVSSQMDELTELSRDLGRMRPDIEWLANEYVVDRAIAMVQNDFDEDAPGPITDPGPCLRRH</sequence>
<accession>A0A4R2RNI8</accession>
<keyword evidence="2" id="KW-1185">Reference proteome</keyword>
<protein>
    <submittedName>
        <fullName evidence="1">Uncharacterized protein</fullName>
    </submittedName>
</protein>
<dbReference type="RefSeq" id="WP_132951145.1">
    <property type="nucleotide sequence ID" value="NZ_SLXU01000005.1"/>
</dbReference>
<reference evidence="1 2" key="1">
    <citation type="submission" date="2019-03" db="EMBL/GenBank/DDBJ databases">
        <title>Genomic Encyclopedia of Type Strains, Phase IV (KMG-IV): sequencing the most valuable type-strain genomes for metagenomic binning, comparative biology and taxonomic classification.</title>
        <authorList>
            <person name="Goeker M."/>
        </authorList>
    </citation>
    <scope>NUCLEOTIDE SEQUENCE [LARGE SCALE GENOMIC DNA]</scope>
    <source>
        <strain evidence="1 2">DSM 24766</strain>
    </source>
</reference>
<organism evidence="1 2">
    <name type="scientific">Rhodovulum bhavnagarense</name>
    <dbReference type="NCBI Taxonomy" id="992286"/>
    <lineage>
        <taxon>Bacteria</taxon>
        <taxon>Pseudomonadati</taxon>
        <taxon>Pseudomonadota</taxon>
        <taxon>Alphaproteobacteria</taxon>
        <taxon>Rhodobacterales</taxon>
        <taxon>Paracoccaceae</taxon>
        <taxon>Rhodovulum</taxon>
    </lineage>
</organism>